<protein>
    <submittedName>
        <fullName evidence="1">Uncharacterized protein</fullName>
    </submittedName>
</protein>
<dbReference type="EMBL" id="KN653124">
    <property type="protein sequence ID" value="KHN27639.1"/>
    <property type="molecule type" value="Genomic_DNA"/>
</dbReference>
<sequence>MKNKEKDKTTSFQLGDAPNNRDAPFCYVHHTCLESLTKHKPEPPNPLISVLSSRRRPPRLWCLDSRTRHRSSHCTELFLRRAAALVASGGFPRRSTPFSGLRNFVFQEETMSALKFVMQNYTALLFDMFFL</sequence>
<evidence type="ECO:0000313" key="1">
    <source>
        <dbReference type="EMBL" id="KHN27639.1"/>
    </source>
</evidence>
<gene>
    <name evidence="1" type="ORF">glysoja_026206</name>
</gene>
<name>A0A0B2R622_GLYSO</name>
<reference evidence="1" key="1">
    <citation type="submission" date="2014-07" db="EMBL/GenBank/DDBJ databases">
        <title>Identification of a novel salt tolerance gene in wild soybean by whole-genome sequencing.</title>
        <authorList>
            <person name="Lam H.-M."/>
            <person name="Qi X."/>
            <person name="Li M.-W."/>
            <person name="Liu X."/>
            <person name="Xie M."/>
            <person name="Ni M."/>
            <person name="Xu X."/>
        </authorList>
    </citation>
    <scope>NUCLEOTIDE SEQUENCE [LARGE SCALE GENOMIC DNA]</scope>
    <source>
        <tissue evidence="1">Root</tissue>
    </source>
</reference>
<organism evidence="1">
    <name type="scientific">Glycine soja</name>
    <name type="common">Wild soybean</name>
    <dbReference type="NCBI Taxonomy" id="3848"/>
    <lineage>
        <taxon>Eukaryota</taxon>
        <taxon>Viridiplantae</taxon>
        <taxon>Streptophyta</taxon>
        <taxon>Embryophyta</taxon>
        <taxon>Tracheophyta</taxon>
        <taxon>Spermatophyta</taxon>
        <taxon>Magnoliopsida</taxon>
        <taxon>eudicotyledons</taxon>
        <taxon>Gunneridae</taxon>
        <taxon>Pentapetalae</taxon>
        <taxon>rosids</taxon>
        <taxon>fabids</taxon>
        <taxon>Fabales</taxon>
        <taxon>Fabaceae</taxon>
        <taxon>Papilionoideae</taxon>
        <taxon>50 kb inversion clade</taxon>
        <taxon>NPAAA clade</taxon>
        <taxon>indigoferoid/millettioid clade</taxon>
        <taxon>Phaseoleae</taxon>
        <taxon>Glycine</taxon>
        <taxon>Glycine subgen. Soja</taxon>
    </lineage>
</organism>
<accession>A0A0B2R622</accession>
<proteinExistence type="predicted"/>
<dbReference type="Proteomes" id="UP000053555">
    <property type="component" value="Unassembled WGS sequence"/>
</dbReference>
<dbReference type="AlphaFoldDB" id="A0A0B2R622"/>